<gene>
    <name evidence="5" type="ORF">WA026_017720</name>
</gene>
<accession>A0AAW1U9P7</accession>
<dbReference type="PANTHER" id="PTHR24366">
    <property type="entry name" value="IG(IMMUNOGLOBULIN) AND LRR(LEUCINE RICH REPEAT) DOMAINS"/>
    <property type="match status" value="1"/>
</dbReference>
<evidence type="ECO:0000313" key="6">
    <source>
        <dbReference type="Proteomes" id="UP001431783"/>
    </source>
</evidence>
<dbReference type="SUPFAM" id="SSF52058">
    <property type="entry name" value="L domain-like"/>
    <property type="match status" value="1"/>
</dbReference>
<keyword evidence="3" id="KW-0812">Transmembrane</keyword>
<feature type="chain" id="PRO_5043946084" evidence="4">
    <location>
        <begin position="23"/>
        <end position="429"/>
    </location>
</feature>
<organism evidence="5 6">
    <name type="scientific">Henosepilachna vigintioctopunctata</name>
    <dbReference type="NCBI Taxonomy" id="420089"/>
    <lineage>
        <taxon>Eukaryota</taxon>
        <taxon>Metazoa</taxon>
        <taxon>Ecdysozoa</taxon>
        <taxon>Arthropoda</taxon>
        <taxon>Hexapoda</taxon>
        <taxon>Insecta</taxon>
        <taxon>Pterygota</taxon>
        <taxon>Neoptera</taxon>
        <taxon>Endopterygota</taxon>
        <taxon>Coleoptera</taxon>
        <taxon>Polyphaga</taxon>
        <taxon>Cucujiformia</taxon>
        <taxon>Coccinelloidea</taxon>
        <taxon>Coccinellidae</taxon>
        <taxon>Epilachninae</taxon>
        <taxon>Epilachnini</taxon>
        <taxon>Henosepilachna</taxon>
    </lineage>
</organism>
<keyword evidence="2" id="KW-0677">Repeat</keyword>
<keyword evidence="3" id="KW-1133">Transmembrane helix</keyword>
<keyword evidence="1" id="KW-0433">Leucine-rich repeat</keyword>
<name>A0AAW1U9P7_9CUCU</name>
<dbReference type="InterPro" id="IPR001611">
    <property type="entry name" value="Leu-rich_rpt"/>
</dbReference>
<dbReference type="SMART" id="SM00369">
    <property type="entry name" value="LRR_TYP"/>
    <property type="match status" value="7"/>
</dbReference>
<dbReference type="PRINTS" id="PR00019">
    <property type="entry name" value="LEURICHRPT"/>
</dbReference>
<dbReference type="InterPro" id="IPR032675">
    <property type="entry name" value="LRR_dom_sf"/>
</dbReference>
<comment type="caution">
    <text evidence="5">The sequence shown here is derived from an EMBL/GenBank/DDBJ whole genome shotgun (WGS) entry which is preliminary data.</text>
</comment>
<evidence type="ECO:0000256" key="2">
    <source>
        <dbReference type="ARBA" id="ARBA00022737"/>
    </source>
</evidence>
<sequence length="429" mass="49141">MICYLSPILLVISSMNFQQVFSTECVEVNHPIIRTFSSLVDFEGNKIPFDPRNSSIGNYVAFNFIEIESLPRNAFLTFDSEHIIKLDLSGKNTKEIKDGAFSSLTCLKYLSINNNSLSKLTWKTFKDVGNLVELNISTNKLKELPGMIFRDTPRLRYLDLSNNMLRKLSPFTFTNLTNLQKLNLSKNDFTFIETEVFDPLISLQVLDLSNNKFIELDYQNWKLRNLETLDLAGNYLRSFDTSLSSTFGNLKILNLSSNYLEYLNVHALKKNYYKLTTLDLNHNNWHCDDLAKIVHYLVDFRLQLPARNSSKINELGIDCNNYMPVTLGDVLETSIVTSSITPVKNASYSVKNVEIEFQIDDLANKNNEILLEITGVRKLLILSLMFFVLCVILYAMVQVGWCDGLKQKFGSREGYIEASAQENYSMLRS</sequence>
<keyword evidence="6" id="KW-1185">Reference proteome</keyword>
<dbReference type="Proteomes" id="UP001431783">
    <property type="component" value="Unassembled WGS sequence"/>
</dbReference>
<proteinExistence type="predicted"/>
<feature type="signal peptide" evidence="4">
    <location>
        <begin position="1"/>
        <end position="22"/>
    </location>
</feature>
<dbReference type="AlphaFoldDB" id="A0AAW1U9P7"/>
<dbReference type="Gene3D" id="3.80.10.10">
    <property type="entry name" value="Ribonuclease Inhibitor"/>
    <property type="match status" value="2"/>
</dbReference>
<dbReference type="PANTHER" id="PTHR24366:SF96">
    <property type="entry name" value="LEUCINE RICH REPEAT CONTAINING 53"/>
    <property type="match status" value="1"/>
</dbReference>
<evidence type="ECO:0000256" key="4">
    <source>
        <dbReference type="SAM" id="SignalP"/>
    </source>
</evidence>
<dbReference type="PROSITE" id="PS51450">
    <property type="entry name" value="LRR"/>
    <property type="match status" value="3"/>
</dbReference>
<keyword evidence="3" id="KW-0472">Membrane</keyword>
<reference evidence="5 6" key="1">
    <citation type="submission" date="2023-03" db="EMBL/GenBank/DDBJ databases">
        <title>Genome insight into feeding habits of ladybird beetles.</title>
        <authorList>
            <person name="Li H.-S."/>
            <person name="Huang Y.-H."/>
            <person name="Pang H."/>
        </authorList>
    </citation>
    <scope>NUCLEOTIDE SEQUENCE [LARGE SCALE GENOMIC DNA]</scope>
    <source>
        <strain evidence="5">SYSU_2023b</strain>
        <tissue evidence="5">Whole body</tissue>
    </source>
</reference>
<keyword evidence="4" id="KW-0732">Signal</keyword>
<dbReference type="InterPro" id="IPR003591">
    <property type="entry name" value="Leu-rich_rpt_typical-subtyp"/>
</dbReference>
<evidence type="ECO:0000313" key="5">
    <source>
        <dbReference type="EMBL" id="KAK9877323.1"/>
    </source>
</evidence>
<dbReference type="EMBL" id="JARQZJ010000041">
    <property type="protein sequence ID" value="KAK9877323.1"/>
    <property type="molecule type" value="Genomic_DNA"/>
</dbReference>
<evidence type="ECO:0000256" key="1">
    <source>
        <dbReference type="ARBA" id="ARBA00022614"/>
    </source>
</evidence>
<evidence type="ECO:0000256" key="3">
    <source>
        <dbReference type="SAM" id="Phobius"/>
    </source>
</evidence>
<feature type="transmembrane region" description="Helical" evidence="3">
    <location>
        <begin position="379"/>
        <end position="402"/>
    </location>
</feature>
<dbReference type="Pfam" id="PF13855">
    <property type="entry name" value="LRR_8"/>
    <property type="match status" value="3"/>
</dbReference>
<protein>
    <submittedName>
        <fullName evidence="5">Uncharacterized protein</fullName>
    </submittedName>
</protein>